<dbReference type="GO" id="GO:0006935">
    <property type="term" value="P:chemotaxis"/>
    <property type="evidence" value="ECO:0007669"/>
    <property type="project" value="UniProtKB-KW"/>
</dbReference>
<dbReference type="GO" id="GO:0004888">
    <property type="term" value="F:transmembrane signaling receptor activity"/>
    <property type="evidence" value="ECO:0007669"/>
    <property type="project" value="TreeGrafter"/>
</dbReference>
<keyword evidence="4 9" id="KW-0812">Transmembrane</keyword>
<dbReference type="InterPro" id="IPR003660">
    <property type="entry name" value="HAMP_dom"/>
</dbReference>
<gene>
    <name evidence="12" type="ordered locus">TREAZ_0548</name>
</gene>
<evidence type="ECO:0000256" key="4">
    <source>
        <dbReference type="ARBA" id="ARBA00022692"/>
    </source>
</evidence>
<accession>F5YBM8</accession>
<dbReference type="InterPro" id="IPR029151">
    <property type="entry name" value="Sensor-like_sf"/>
</dbReference>
<dbReference type="CDD" id="cd12912">
    <property type="entry name" value="PDC2_MCP_like"/>
    <property type="match status" value="1"/>
</dbReference>
<dbReference type="InParanoid" id="F5YBM8"/>
<evidence type="ECO:0000313" key="13">
    <source>
        <dbReference type="Proteomes" id="UP000009222"/>
    </source>
</evidence>
<dbReference type="PROSITE" id="PS50885">
    <property type="entry name" value="HAMP"/>
    <property type="match status" value="1"/>
</dbReference>
<dbReference type="FunCoup" id="F5YBM8">
    <property type="interactions" value="128"/>
</dbReference>
<dbReference type="Pfam" id="PF00672">
    <property type="entry name" value="HAMP"/>
    <property type="match status" value="1"/>
</dbReference>
<keyword evidence="8" id="KW-0807">Transducer</keyword>
<dbReference type="PANTHER" id="PTHR43531">
    <property type="entry name" value="PROTEIN ICFG"/>
    <property type="match status" value="1"/>
</dbReference>
<feature type="domain" description="HAMP" evidence="11">
    <location>
        <begin position="305"/>
        <end position="357"/>
    </location>
</feature>
<dbReference type="GO" id="GO:0007165">
    <property type="term" value="P:signal transduction"/>
    <property type="evidence" value="ECO:0007669"/>
    <property type="project" value="UniProtKB-KW"/>
</dbReference>
<dbReference type="eggNOG" id="COG0840">
    <property type="taxonomic scope" value="Bacteria"/>
</dbReference>
<dbReference type="GO" id="GO:0005886">
    <property type="term" value="C:plasma membrane"/>
    <property type="evidence" value="ECO:0007669"/>
    <property type="project" value="UniProtKB-SubCell"/>
</dbReference>
<proteinExistence type="inferred from homology"/>
<keyword evidence="13" id="KW-1185">Reference proteome</keyword>
<dbReference type="Pfam" id="PF02743">
    <property type="entry name" value="dCache_1"/>
    <property type="match status" value="1"/>
</dbReference>
<evidence type="ECO:0000256" key="5">
    <source>
        <dbReference type="ARBA" id="ARBA00022989"/>
    </source>
</evidence>
<dbReference type="SMART" id="SM00283">
    <property type="entry name" value="MA"/>
    <property type="match status" value="1"/>
</dbReference>
<evidence type="ECO:0000256" key="6">
    <source>
        <dbReference type="ARBA" id="ARBA00023136"/>
    </source>
</evidence>
<dbReference type="Gene3D" id="3.30.450.20">
    <property type="entry name" value="PAS domain"/>
    <property type="match status" value="1"/>
</dbReference>
<feature type="domain" description="Methyl-accepting transducer" evidence="10">
    <location>
        <begin position="404"/>
        <end position="626"/>
    </location>
</feature>
<comment type="subcellular location">
    <subcellularLocation>
        <location evidence="1">Cell membrane</location>
        <topology evidence="1">Multi-pass membrane protein</topology>
    </subcellularLocation>
</comment>
<dbReference type="KEGG" id="taz:TREAZ_0548"/>
<dbReference type="SMART" id="SM00304">
    <property type="entry name" value="HAMP"/>
    <property type="match status" value="1"/>
</dbReference>
<evidence type="ECO:0000256" key="1">
    <source>
        <dbReference type="ARBA" id="ARBA00004651"/>
    </source>
</evidence>
<dbReference type="AlphaFoldDB" id="F5YBM8"/>
<dbReference type="EMBL" id="CP001841">
    <property type="protein sequence ID" value="AEF82707.1"/>
    <property type="molecule type" value="Genomic_DNA"/>
</dbReference>
<dbReference type="Gene3D" id="1.10.287.950">
    <property type="entry name" value="Methyl-accepting chemotaxis protein"/>
    <property type="match status" value="1"/>
</dbReference>
<evidence type="ECO:0000256" key="7">
    <source>
        <dbReference type="ARBA" id="ARBA00029447"/>
    </source>
</evidence>
<evidence type="ECO:0000256" key="8">
    <source>
        <dbReference type="PROSITE-ProRule" id="PRU00284"/>
    </source>
</evidence>
<evidence type="ECO:0000256" key="3">
    <source>
        <dbReference type="ARBA" id="ARBA00022500"/>
    </source>
</evidence>
<comment type="similarity">
    <text evidence="7">Belongs to the methyl-accepting chemotaxis (MCP) protein family.</text>
</comment>
<evidence type="ECO:0000256" key="2">
    <source>
        <dbReference type="ARBA" id="ARBA00022475"/>
    </source>
</evidence>
<protein>
    <submittedName>
        <fullName evidence="12">Methyl-accepting chemotaxis protein</fullName>
    </submittedName>
</protein>
<dbReference type="SUPFAM" id="SSF58104">
    <property type="entry name" value="Methyl-accepting chemotaxis protein (MCP) signaling domain"/>
    <property type="match status" value="1"/>
</dbReference>
<dbReference type="InterPro" id="IPR051310">
    <property type="entry name" value="MCP_chemotaxis"/>
</dbReference>
<keyword evidence="3" id="KW-0145">Chemotaxis</keyword>
<keyword evidence="2" id="KW-1003">Cell membrane</keyword>
<dbReference type="Proteomes" id="UP000009222">
    <property type="component" value="Chromosome"/>
</dbReference>
<dbReference type="InterPro" id="IPR033479">
    <property type="entry name" value="dCache_1"/>
</dbReference>
<feature type="transmembrane region" description="Helical" evidence="9">
    <location>
        <begin position="284"/>
        <end position="304"/>
    </location>
</feature>
<dbReference type="Gene3D" id="6.10.340.10">
    <property type="match status" value="1"/>
</dbReference>
<dbReference type="STRING" id="545695.TREAZ_0548"/>
<reference evidence="12 13" key="2">
    <citation type="journal article" date="2011" name="ISME J.">
        <title>RNA-seq reveals cooperative metabolic interactions between two termite-gut spirochete species in co-culture.</title>
        <authorList>
            <person name="Rosenthal A.Z."/>
            <person name="Matson E.G."/>
            <person name="Eldar A."/>
            <person name="Leadbetter J.R."/>
        </authorList>
    </citation>
    <scope>NUCLEOTIDE SEQUENCE [LARGE SCALE GENOMIC DNA]</scope>
    <source>
        <strain evidence="13">ATCC BAA-888 / DSM 13862 / ZAS-9</strain>
    </source>
</reference>
<sequence length="691" mass="75051">MTISKRISLLVGLLVLIVSASLGFISLTISTGIVEKHMLNTLTTEAKLGADLVSTTIHSELDTLQELANRTRTQSLVFETQKSSLTPDIKRLGYMAMAFVDMDGIAHYFNDDPTTNLSERAYMQKALKGEQEAAVVLSKTINQMVVIYVAPVYKNEYHNEVVGVLMVRKSIDTLSNITLSIGKYDSNMHAYLFDETGTFIAHDDDELVISQFNPIEAVKKDPSVRSMADAMQIMLSQKQGTVEYDYKGKKNTCVYTPVPGFSITLANAVDNSILMHDVNRLRNITIILVAGFLLIGIVIAILIARSISKPVNYVMGGLKALGEGDLTKKLEITSKDEMGKLEEYVNNTVDQIRNMALSINRQAGVLSDIGGQLASNMTETAAAINQVTANIQSIKGRVLNQSASVTETNATMEQITGNIAKLNSNIDRQTESVAQSSSAIEEMLANVESVTQTLIKNIDNVNNLAGASEVGRSGLQEVAANIQEIARESEGLLEINGVMENIASQTNLLSMNAAIEAAHAGEAGKGFAVVADEIRKLAESSSEQSKTISTVLKKIKESIDKISKSTDNVLLKFEAIDGGVRTVSQQEENIRNSMEEQGKGSQQILEAVARLNEITRQVKDGSAEMLEGSRQVITEGRNLEMATQEITNGMNEMATGADQINSAVNQVNNISGENRDNIAILSKEVSRFKIA</sequence>
<organism evidence="12 13">
    <name type="scientific">Leadbettera azotonutricia (strain ATCC BAA-888 / DSM 13862 / ZAS-9)</name>
    <name type="common">Treponema azotonutricium</name>
    <dbReference type="NCBI Taxonomy" id="545695"/>
    <lineage>
        <taxon>Bacteria</taxon>
        <taxon>Pseudomonadati</taxon>
        <taxon>Spirochaetota</taxon>
        <taxon>Spirochaetia</taxon>
        <taxon>Spirochaetales</taxon>
        <taxon>Breznakiellaceae</taxon>
        <taxon>Leadbettera</taxon>
    </lineage>
</organism>
<evidence type="ECO:0000259" key="11">
    <source>
        <dbReference type="PROSITE" id="PS50885"/>
    </source>
</evidence>
<reference evidence="13" key="1">
    <citation type="submission" date="2009-12" db="EMBL/GenBank/DDBJ databases">
        <title>Complete sequence of Treponema azotonutricium strain ZAS-9.</title>
        <authorList>
            <person name="Tetu S.G."/>
            <person name="Matson E."/>
            <person name="Ren Q."/>
            <person name="Seshadri R."/>
            <person name="Elbourne L."/>
            <person name="Hassan K.A."/>
            <person name="Durkin A."/>
            <person name="Radune D."/>
            <person name="Mohamoud Y."/>
            <person name="Shay R."/>
            <person name="Jin S."/>
            <person name="Zhang X."/>
            <person name="Lucey K."/>
            <person name="Ballor N.R."/>
            <person name="Ottesen E."/>
            <person name="Rosenthal R."/>
            <person name="Allen A."/>
            <person name="Leadbetter J.R."/>
            <person name="Paulsen I.T."/>
        </authorList>
    </citation>
    <scope>NUCLEOTIDE SEQUENCE [LARGE SCALE GENOMIC DNA]</scope>
    <source>
        <strain evidence="13">ATCC BAA-888 / DSM 13862 / ZAS-9</strain>
    </source>
</reference>
<evidence type="ECO:0000256" key="9">
    <source>
        <dbReference type="SAM" id="Phobius"/>
    </source>
</evidence>
<dbReference type="OrthoDB" id="304599at2"/>
<dbReference type="RefSeq" id="WP_015711404.1">
    <property type="nucleotide sequence ID" value="NC_015577.1"/>
</dbReference>
<keyword evidence="6 9" id="KW-0472">Membrane</keyword>
<dbReference type="CDD" id="cd06225">
    <property type="entry name" value="HAMP"/>
    <property type="match status" value="1"/>
</dbReference>
<dbReference type="SUPFAM" id="SSF103190">
    <property type="entry name" value="Sensory domain-like"/>
    <property type="match status" value="1"/>
</dbReference>
<dbReference type="HOGENOM" id="CLU_000445_107_19_12"/>
<evidence type="ECO:0000313" key="12">
    <source>
        <dbReference type="EMBL" id="AEF82707.1"/>
    </source>
</evidence>
<dbReference type="PROSITE" id="PS50111">
    <property type="entry name" value="CHEMOTAXIS_TRANSDUC_2"/>
    <property type="match status" value="1"/>
</dbReference>
<dbReference type="PANTHER" id="PTHR43531:SF11">
    <property type="entry name" value="METHYL-ACCEPTING CHEMOTAXIS PROTEIN 3"/>
    <property type="match status" value="1"/>
</dbReference>
<dbReference type="InterPro" id="IPR004089">
    <property type="entry name" value="MCPsignal_dom"/>
</dbReference>
<keyword evidence="5 9" id="KW-1133">Transmembrane helix</keyword>
<name>F5YBM8_LEAAZ</name>
<evidence type="ECO:0000259" key="10">
    <source>
        <dbReference type="PROSITE" id="PS50111"/>
    </source>
</evidence>
<dbReference type="Pfam" id="PF00015">
    <property type="entry name" value="MCPsignal"/>
    <property type="match status" value="1"/>
</dbReference>